<dbReference type="EMBL" id="JAHUTJ010037950">
    <property type="protein sequence ID" value="MED6279147.1"/>
    <property type="molecule type" value="Genomic_DNA"/>
</dbReference>
<accession>A0ABU7DVT0</accession>
<proteinExistence type="predicted"/>
<evidence type="ECO:0000313" key="2">
    <source>
        <dbReference type="Proteomes" id="UP001352852"/>
    </source>
</evidence>
<dbReference type="Proteomes" id="UP001352852">
    <property type="component" value="Unassembled WGS sequence"/>
</dbReference>
<sequence>MLRLALPANGDLDRDGLPLISRLTVLSAIHCSTGFTLDASEVYVSDMNRRHVPSSGDVVEVSVLGGLEEKVRGCSILLRCGSPLSGGANGVVGG</sequence>
<name>A0ABU7DVT0_9TELE</name>
<keyword evidence="2" id="KW-1185">Reference proteome</keyword>
<gene>
    <name evidence="1" type="ORF">CHARACLAT_031581</name>
</gene>
<evidence type="ECO:0000313" key="1">
    <source>
        <dbReference type="EMBL" id="MED6279147.1"/>
    </source>
</evidence>
<protein>
    <submittedName>
        <fullName evidence="1">Uncharacterized protein</fullName>
    </submittedName>
</protein>
<comment type="caution">
    <text evidence="1">The sequence shown here is derived from an EMBL/GenBank/DDBJ whole genome shotgun (WGS) entry which is preliminary data.</text>
</comment>
<reference evidence="1 2" key="1">
    <citation type="submission" date="2021-06" db="EMBL/GenBank/DDBJ databases">
        <authorList>
            <person name="Palmer J.M."/>
        </authorList>
    </citation>
    <scope>NUCLEOTIDE SEQUENCE [LARGE SCALE GENOMIC DNA]</scope>
    <source>
        <strain evidence="1 2">CL_MEX2019</strain>
        <tissue evidence="1">Muscle</tissue>
    </source>
</reference>
<organism evidence="1 2">
    <name type="scientific">Characodon lateralis</name>
    <dbReference type="NCBI Taxonomy" id="208331"/>
    <lineage>
        <taxon>Eukaryota</taxon>
        <taxon>Metazoa</taxon>
        <taxon>Chordata</taxon>
        <taxon>Craniata</taxon>
        <taxon>Vertebrata</taxon>
        <taxon>Euteleostomi</taxon>
        <taxon>Actinopterygii</taxon>
        <taxon>Neopterygii</taxon>
        <taxon>Teleostei</taxon>
        <taxon>Neoteleostei</taxon>
        <taxon>Acanthomorphata</taxon>
        <taxon>Ovalentaria</taxon>
        <taxon>Atherinomorphae</taxon>
        <taxon>Cyprinodontiformes</taxon>
        <taxon>Goodeidae</taxon>
        <taxon>Characodon</taxon>
    </lineage>
</organism>